<organism evidence="1 2">
    <name type="scientific">Rotaria socialis</name>
    <dbReference type="NCBI Taxonomy" id="392032"/>
    <lineage>
        <taxon>Eukaryota</taxon>
        <taxon>Metazoa</taxon>
        <taxon>Spiralia</taxon>
        <taxon>Gnathifera</taxon>
        <taxon>Rotifera</taxon>
        <taxon>Eurotatoria</taxon>
        <taxon>Bdelloidea</taxon>
        <taxon>Philodinida</taxon>
        <taxon>Philodinidae</taxon>
        <taxon>Rotaria</taxon>
    </lineage>
</organism>
<dbReference type="EMBL" id="CAJOBQ010016294">
    <property type="protein sequence ID" value="CAF4726593.1"/>
    <property type="molecule type" value="Genomic_DNA"/>
</dbReference>
<dbReference type="Proteomes" id="UP000663862">
    <property type="component" value="Unassembled WGS sequence"/>
</dbReference>
<gene>
    <name evidence="1" type="ORF">TSG867_LOCUS34228</name>
</gene>
<comment type="caution">
    <text evidence="1">The sequence shown here is derived from an EMBL/GenBank/DDBJ whole genome shotgun (WGS) entry which is preliminary data.</text>
</comment>
<evidence type="ECO:0000313" key="1">
    <source>
        <dbReference type="EMBL" id="CAF4726593.1"/>
    </source>
</evidence>
<dbReference type="AlphaFoldDB" id="A0A821JVX6"/>
<reference evidence="1" key="1">
    <citation type="submission" date="2021-02" db="EMBL/GenBank/DDBJ databases">
        <authorList>
            <person name="Nowell W R."/>
        </authorList>
    </citation>
    <scope>NUCLEOTIDE SEQUENCE</scope>
</reference>
<evidence type="ECO:0000313" key="2">
    <source>
        <dbReference type="Proteomes" id="UP000663862"/>
    </source>
</evidence>
<name>A0A821JVX6_9BILA</name>
<accession>A0A821JVX6</accession>
<protein>
    <submittedName>
        <fullName evidence="1">Uncharacterized protein</fullName>
    </submittedName>
</protein>
<proteinExistence type="predicted"/>
<sequence>MIKCNQCRAVLCRERNHRWSKHLQVTPGDDYDDETDYSQEQFEHFDLKHILITNIFGNGDDDLYCSWCMKTNAT</sequence>
<feature type="non-terminal residue" evidence="1">
    <location>
        <position position="74"/>
    </location>
</feature>